<sequence>MFENMSMAAQAKFQQMLANQFAQKLSSAIDLVARQLAVKGGFLDDPIVRILLPPPLGLVIDVARDFHDNPQAALLETLMNRAAENAIPVAGPILKNIVANMDADTLQKLLNSPQSAATELLMAEGGSAVQLALLPAVKESLAVNGAIQLYGDLLDAQQKTGAVLDPTAAAGEQAAAEQAVSQDQLGEYVAQQAAAGLFKKVAIKELAIRDSLNSIVASPR</sequence>
<dbReference type="InterPro" id="IPR025245">
    <property type="entry name" value="DUF4197"/>
</dbReference>
<evidence type="ECO:0000313" key="1">
    <source>
        <dbReference type="EMBL" id="MEX1670054.1"/>
    </source>
</evidence>
<gene>
    <name evidence="1" type="ORF">AB4876_14125</name>
</gene>
<protein>
    <submittedName>
        <fullName evidence="1">DUF4197 domain-containing protein</fullName>
    </submittedName>
</protein>
<organism evidence="1 2">
    <name type="scientific">Zhongshania guokunii</name>
    <dbReference type="NCBI Taxonomy" id="641783"/>
    <lineage>
        <taxon>Bacteria</taxon>
        <taxon>Pseudomonadati</taxon>
        <taxon>Pseudomonadota</taxon>
        <taxon>Gammaproteobacteria</taxon>
        <taxon>Cellvibrionales</taxon>
        <taxon>Spongiibacteraceae</taxon>
        <taxon>Zhongshania</taxon>
    </lineage>
</organism>
<evidence type="ECO:0000313" key="2">
    <source>
        <dbReference type="Proteomes" id="UP001557485"/>
    </source>
</evidence>
<keyword evidence="2" id="KW-1185">Reference proteome</keyword>
<dbReference type="RefSeq" id="WP_368382423.1">
    <property type="nucleotide sequence ID" value="NZ_JBFRYA010000013.1"/>
</dbReference>
<dbReference type="Proteomes" id="UP001557485">
    <property type="component" value="Unassembled WGS sequence"/>
</dbReference>
<name>A0ABV3U827_9GAMM</name>
<comment type="caution">
    <text evidence="1">The sequence shown here is derived from an EMBL/GenBank/DDBJ whole genome shotgun (WGS) entry which is preliminary data.</text>
</comment>
<reference evidence="1 2" key="1">
    <citation type="journal article" date="2011" name="Int. J. Syst. Evol. Microbiol.">
        <title>Zhongshania antarctica gen. nov., sp. nov. and Zhongshania guokunii sp. nov., gammaproteobacteria respectively isolated from coastal attached (fast) ice and surface seawater of the Antarctic.</title>
        <authorList>
            <person name="Li H.J."/>
            <person name="Zhang X.Y."/>
            <person name="Chen C.X."/>
            <person name="Zhang Y.J."/>
            <person name="Gao Z.M."/>
            <person name="Yu Y."/>
            <person name="Chen X.L."/>
            <person name="Chen B."/>
            <person name="Zhang Y.Z."/>
        </authorList>
    </citation>
    <scope>NUCLEOTIDE SEQUENCE [LARGE SCALE GENOMIC DNA]</scope>
    <source>
        <strain evidence="1 2">ZS6-22T</strain>
    </source>
</reference>
<accession>A0ABV3U827</accession>
<proteinExistence type="predicted"/>
<dbReference type="Pfam" id="PF13852">
    <property type="entry name" value="DUF4197"/>
    <property type="match status" value="1"/>
</dbReference>
<dbReference type="EMBL" id="JBFRYA010000013">
    <property type="protein sequence ID" value="MEX1670054.1"/>
    <property type="molecule type" value="Genomic_DNA"/>
</dbReference>